<evidence type="ECO:0000259" key="1">
    <source>
        <dbReference type="PROSITE" id="PS50206"/>
    </source>
</evidence>
<dbReference type="SUPFAM" id="SSF52821">
    <property type="entry name" value="Rhodanese/Cell cycle control phosphatase"/>
    <property type="match status" value="1"/>
</dbReference>
<sequence length="113" mass="11768">MQTITAAELKKLLDSDKGVILVDVRTPGRYSEKHIPGAINAPATDDFAKGLAKAAGGMDAALVLYAEHEADDAELKATCEQAEALGYKDVSCLKGGIMAWMEAGGTVEGGQES</sequence>
<protein>
    <recommendedName>
        <fullName evidence="1">Rhodanese domain-containing protein</fullName>
    </recommendedName>
</protein>
<dbReference type="Proteomes" id="UP000177885">
    <property type="component" value="Unassembled WGS sequence"/>
</dbReference>
<dbReference type="Pfam" id="PF00581">
    <property type="entry name" value="Rhodanese"/>
    <property type="match status" value="1"/>
</dbReference>
<comment type="caution">
    <text evidence="2">The sequence shown here is derived from an EMBL/GenBank/DDBJ whole genome shotgun (WGS) entry which is preliminary data.</text>
</comment>
<dbReference type="InterPro" id="IPR001763">
    <property type="entry name" value="Rhodanese-like_dom"/>
</dbReference>
<proteinExistence type="predicted"/>
<dbReference type="CDD" id="cd00158">
    <property type="entry name" value="RHOD"/>
    <property type="match status" value="1"/>
</dbReference>
<dbReference type="EMBL" id="MGDT01000003">
    <property type="protein sequence ID" value="OGL67217.1"/>
    <property type="molecule type" value="Genomic_DNA"/>
</dbReference>
<name>A0A1F7TNX7_9BACT</name>
<evidence type="ECO:0000313" key="3">
    <source>
        <dbReference type="Proteomes" id="UP000177885"/>
    </source>
</evidence>
<organism evidence="2 3">
    <name type="scientific">Candidatus Uhrbacteria bacterium RIFCSPHIGHO2_01_FULL_63_20</name>
    <dbReference type="NCBI Taxonomy" id="1802385"/>
    <lineage>
        <taxon>Bacteria</taxon>
        <taxon>Candidatus Uhriibacteriota</taxon>
    </lineage>
</organism>
<feature type="domain" description="Rhodanese" evidence="1">
    <location>
        <begin position="15"/>
        <end position="109"/>
    </location>
</feature>
<dbReference type="InterPro" id="IPR036873">
    <property type="entry name" value="Rhodanese-like_dom_sf"/>
</dbReference>
<dbReference type="InterPro" id="IPR050229">
    <property type="entry name" value="GlpE_sulfurtransferase"/>
</dbReference>
<dbReference type="STRING" id="1802385.A2856_04130"/>
<accession>A0A1F7TNX7</accession>
<dbReference type="Gene3D" id="3.40.250.10">
    <property type="entry name" value="Rhodanese-like domain"/>
    <property type="match status" value="1"/>
</dbReference>
<dbReference type="PROSITE" id="PS50206">
    <property type="entry name" value="RHODANESE_3"/>
    <property type="match status" value="1"/>
</dbReference>
<dbReference type="PANTHER" id="PTHR43031">
    <property type="entry name" value="FAD-DEPENDENT OXIDOREDUCTASE"/>
    <property type="match status" value="1"/>
</dbReference>
<evidence type="ECO:0000313" key="2">
    <source>
        <dbReference type="EMBL" id="OGL67217.1"/>
    </source>
</evidence>
<reference evidence="2 3" key="1">
    <citation type="journal article" date="2016" name="Nat. Commun.">
        <title>Thousands of microbial genomes shed light on interconnected biogeochemical processes in an aquifer system.</title>
        <authorList>
            <person name="Anantharaman K."/>
            <person name="Brown C.T."/>
            <person name="Hug L.A."/>
            <person name="Sharon I."/>
            <person name="Castelle C.J."/>
            <person name="Probst A.J."/>
            <person name="Thomas B.C."/>
            <person name="Singh A."/>
            <person name="Wilkins M.J."/>
            <person name="Karaoz U."/>
            <person name="Brodie E.L."/>
            <person name="Williams K.H."/>
            <person name="Hubbard S.S."/>
            <person name="Banfield J.F."/>
        </authorList>
    </citation>
    <scope>NUCLEOTIDE SEQUENCE [LARGE SCALE GENOMIC DNA]</scope>
</reference>
<dbReference type="AlphaFoldDB" id="A0A1F7TNX7"/>
<dbReference type="SMART" id="SM00450">
    <property type="entry name" value="RHOD"/>
    <property type="match status" value="1"/>
</dbReference>
<gene>
    <name evidence="2" type="ORF">A2856_04130</name>
</gene>
<dbReference type="PANTHER" id="PTHR43031:SF16">
    <property type="entry name" value="OXIDOREDUCTASE"/>
    <property type="match status" value="1"/>
</dbReference>